<evidence type="ECO:0000313" key="4">
    <source>
        <dbReference type="Proteomes" id="UP000216605"/>
    </source>
</evidence>
<dbReference type="PANTHER" id="PTHR44154:SF1">
    <property type="entry name" value="QUINONE OXIDOREDUCTASE"/>
    <property type="match status" value="1"/>
</dbReference>
<accession>A0A255YVD1</accession>
<dbReference type="SUPFAM" id="SSF51735">
    <property type="entry name" value="NAD(P)-binding Rossmann-fold domains"/>
    <property type="match status" value="1"/>
</dbReference>
<dbReference type="EMBL" id="NOXV01000300">
    <property type="protein sequence ID" value="OYQ33206.1"/>
    <property type="molecule type" value="Genomic_DNA"/>
</dbReference>
<dbReference type="InterPro" id="IPR013154">
    <property type="entry name" value="ADH-like_N"/>
</dbReference>
<dbReference type="CDD" id="cd08272">
    <property type="entry name" value="MDR6"/>
    <property type="match status" value="1"/>
</dbReference>
<sequence>MKAIVINKFGNALEVFEKTELPVPIVGENEILVKVVATSVNPVEYKIRNGALAGLAGDFPVVLHSDVSGIVEAVGENVETFMIGDQVYGCAGGLVGNIGALAEFMNGDFRLFSKKPGNLSFTEAGALPLVAITAFEAIFDRAKVKTGQKILIYGGVGGVGHLAVQFAKLAGAEVFATVSTKQQAEIVKIMGADHVINYKTEPVEAFVNKHTNGKGFDVVFDTIGNENLENSFKATKLNGTVVTTSSLLEADLTPVHLKGLDFQVVFMLIPMLHNVGKKRHGEILEQVAAWVQQGKVKPLIDSKFSFENVGFAHQKAESGQIMGKVVISNE</sequence>
<keyword evidence="1" id="KW-0521">NADP</keyword>
<dbReference type="Pfam" id="PF13602">
    <property type="entry name" value="ADH_zinc_N_2"/>
    <property type="match status" value="1"/>
</dbReference>
<name>A0A255YVD1_9FLAO</name>
<evidence type="ECO:0000259" key="2">
    <source>
        <dbReference type="SMART" id="SM00829"/>
    </source>
</evidence>
<dbReference type="SUPFAM" id="SSF50129">
    <property type="entry name" value="GroES-like"/>
    <property type="match status" value="1"/>
</dbReference>
<comment type="caution">
    <text evidence="3">The sequence shown here is derived from an EMBL/GenBank/DDBJ whole genome shotgun (WGS) entry which is preliminary data.</text>
</comment>
<dbReference type="PANTHER" id="PTHR44154">
    <property type="entry name" value="QUINONE OXIDOREDUCTASE"/>
    <property type="match status" value="1"/>
</dbReference>
<organism evidence="3 4">
    <name type="scientific">Flavobacterium cyanobacteriorum</name>
    <dbReference type="NCBI Taxonomy" id="2022802"/>
    <lineage>
        <taxon>Bacteria</taxon>
        <taxon>Pseudomonadati</taxon>
        <taxon>Bacteroidota</taxon>
        <taxon>Flavobacteriia</taxon>
        <taxon>Flavobacteriales</taxon>
        <taxon>Flavobacteriaceae</taxon>
        <taxon>Flavobacterium</taxon>
    </lineage>
</organism>
<feature type="domain" description="Enoyl reductase (ER)" evidence="2">
    <location>
        <begin position="10"/>
        <end position="327"/>
    </location>
</feature>
<dbReference type="InterPro" id="IPR020843">
    <property type="entry name" value="ER"/>
</dbReference>
<dbReference type="SMART" id="SM00829">
    <property type="entry name" value="PKS_ER"/>
    <property type="match status" value="1"/>
</dbReference>
<dbReference type="Proteomes" id="UP000216605">
    <property type="component" value="Unassembled WGS sequence"/>
</dbReference>
<dbReference type="InterPro" id="IPR051603">
    <property type="entry name" value="Zinc-ADH_QOR/CCCR"/>
</dbReference>
<keyword evidence="4" id="KW-1185">Reference proteome</keyword>
<dbReference type="InterPro" id="IPR036291">
    <property type="entry name" value="NAD(P)-bd_dom_sf"/>
</dbReference>
<dbReference type="Pfam" id="PF08240">
    <property type="entry name" value="ADH_N"/>
    <property type="match status" value="1"/>
</dbReference>
<gene>
    <name evidence="3" type="ORF">CHU92_13160</name>
</gene>
<dbReference type="RefSeq" id="WP_094416322.1">
    <property type="nucleotide sequence ID" value="NZ_NOXV01000300.1"/>
</dbReference>
<dbReference type="Gene3D" id="3.90.180.10">
    <property type="entry name" value="Medium-chain alcohol dehydrogenases, catalytic domain"/>
    <property type="match status" value="1"/>
</dbReference>
<dbReference type="GO" id="GO:0016491">
    <property type="term" value="F:oxidoreductase activity"/>
    <property type="evidence" value="ECO:0007669"/>
    <property type="project" value="InterPro"/>
</dbReference>
<evidence type="ECO:0000313" key="3">
    <source>
        <dbReference type="EMBL" id="OYQ33206.1"/>
    </source>
</evidence>
<dbReference type="InterPro" id="IPR011032">
    <property type="entry name" value="GroES-like_sf"/>
</dbReference>
<reference evidence="3 4" key="1">
    <citation type="submission" date="2017-07" db="EMBL/GenBank/DDBJ databases">
        <title>Flavobacterium cyanobacteriorum sp. nov., isolated from cyanobacterial aggregates in a eutrophic lake.</title>
        <authorList>
            <person name="Cai H."/>
        </authorList>
    </citation>
    <scope>NUCLEOTIDE SEQUENCE [LARGE SCALE GENOMIC DNA]</scope>
    <source>
        <strain evidence="3 4">TH021</strain>
    </source>
</reference>
<evidence type="ECO:0000256" key="1">
    <source>
        <dbReference type="ARBA" id="ARBA00022857"/>
    </source>
</evidence>
<dbReference type="Gene3D" id="3.40.50.720">
    <property type="entry name" value="NAD(P)-binding Rossmann-like Domain"/>
    <property type="match status" value="1"/>
</dbReference>
<proteinExistence type="predicted"/>
<dbReference type="OrthoDB" id="9781031at2"/>
<dbReference type="AlphaFoldDB" id="A0A255YVD1"/>
<protein>
    <submittedName>
        <fullName evidence="3">Quinone oxidoreductase</fullName>
    </submittedName>
</protein>